<gene>
    <name evidence="1" type="ORF">METZ01_LOCUS470219</name>
</gene>
<evidence type="ECO:0000313" key="1">
    <source>
        <dbReference type="EMBL" id="SVE17365.1"/>
    </source>
</evidence>
<accession>A0A383BD65</accession>
<reference evidence="1" key="1">
    <citation type="submission" date="2018-05" db="EMBL/GenBank/DDBJ databases">
        <authorList>
            <person name="Lanie J.A."/>
            <person name="Ng W.-L."/>
            <person name="Kazmierczak K.M."/>
            <person name="Andrzejewski T.M."/>
            <person name="Davidsen T.M."/>
            <person name="Wayne K.J."/>
            <person name="Tettelin H."/>
            <person name="Glass J.I."/>
            <person name="Rusch D."/>
            <person name="Podicherti R."/>
            <person name="Tsui H.-C.T."/>
            <person name="Winkler M.E."/>
        </authorList>
    </citation>
    <scope>NUCLEOTIDE SEQUENCE</scope>
</reference>
<dbReference type="EMBL" id="UINC01199100">
    <property type="protein sequence ID" value="SVE17365.1"/>
    <property type="molecule type" value="Genomic_DNA"/>
</dbReference>
<protein>
    <recommendedName>
        <fullName evidence="2">Outer membrane protein beta-barrel domain-containing protein</fullName>
    </recommendedName>
</protein>
<dbReference type="AlphaFoldDB" id="A0A383BD65"/>
<organism evidence="1">
    <name type="scientific">marine metagenome</name>
    <dbReference type="NCBI Taxonomy" id="408172"/>
    <lineage>
        <taxon>unclassified sequences</taxon>
        <taxon>metagenomes</taxon>
        <taxon>ecological metagenomes</taxon>
    </lineage>
</organism>
<evidence type="ECO:0008006" key="2">
    <source>
        <dbReference type="Google" id="ProtNLM"/>
    </source>
</evidence>
<proteinExistence type="predicted"/>
<name>A0A383BD65_9ZZZZ</name>
<feature type="non-terminal residue" evidence="1">
    <location>
        <position position="1"/>
    </location>
</feature>
<sequence>LIDTQGRQVVTPVNSGRAWSANGGLNFGTPIRSMGARIELDYRFTYAHESAFVNNAKNESRIRQNAISLSIENRDKAVFDVRAGGGLAFNNVDYSLNQELNQKYINPHLFADASYYLNSWTFATGLKFQGYDQDIFGPNLNVTLWEASITRLIMNERAEVQLGAYDLLSQNQGVNVTNSSSFNRTERIQSLGRYVMLRFNYHLGSNAMKGRRGDRSRKR</sequence>